<reference evidence="2 3" key="1">
    <citation type="submission" date="2019-03" db="EMBL/GenBank/DDBJ databases">
        <title>Single cell metagenomics reveals metabolic interactions within the superorganism composed of flagellate Streblomastix strix and complex community of Bacteroidetes bacteria on its surface.</title>
        <authorList>
            <person name="Treitli S.C."/>
            <person name="Kolisko M."/>
            <person name="Husnik F."/>
            <person name="Keeling P."/>
            <person name="Hampl V."/>
        </authorList>
    </citation>
    <scope>NUCLEOTIDE SEQUENCE [LARGE SCALE GENOMIC DNA]</scope>
    <source>
        <strain evidence="2">ST1C</strain>
    </source>
</reference>
<evidence type="ECO:0000256" key="1">
    <source>
        <dbReference type="SAM" id="Phobius"/>
    </source>
</evidence>
<dbReference type="Proteomes" id="UP000324800">
    <property type="component" value="Unassembled WGS sequence"/>
</dbReference>
<keyword evidence="1" id="KW-1133">Transmembrane helix</keyword>
<name>A0A5J4PYI4_9EUKA</name>
<evidence type="ECO:0000313" key="3">
    <source>
        <dbReference type="Proteomes" id="UP000324800"/>
    </source>
</evidence>
<proteinExistence type="predicted"/>
<dbReference type="EMBL" id="SNRW01047990">
    <property type="protein sequence ID" value="KAA6314162.1"/>
    <property type="molecule type" value="Genomic_DNA"/>
</dbReference>
<protein>
    <recommendedName>
        <fullName evidence="4">DUF4371 domain-containing protein</fullName>
    </recommendedName>
</protein>
<dbReference type="AlphaFoldDB" id="A0A5J4PYI4"/>
<organism evidence="2 3">
    <name type="scientific">Streblomastix strix</name>
    <dbReference type="NCBI Taxonomy" id="222440"/>
    <lineage>
        <taxon>Eukaryota</taxon>
        <taxon>Metamonada</taxon>
        <taxon>Preaxostyla</taxon>
        <taxon>Oxymonadida</taxon>
        <taxon>Streblomastigidae</taxon>
        <taxon>Streblomastix</taxon>
    </lineage>
</organism>
<gene>
    <name evidence="2" type="ORF">EZS28_055632</name>
</gene>
<feature type="transmembrane region" description="Helical" evidence="1">
    <location>
        <begin position="80"/>
        <end position="100"/>
    </location>
</feature>
<sequence length="101" mass="11543">MSCYRNLAISVIQRIKRSIFWGAIVDESTDVSNVSQFITYVRFIENGEIITLFLVIRPLGSDGQTALNLHQTFVSMAQSYYLNMAFLALFEGFFFMSTSIH</sequence>
<keyword evidence="1" id="KW-0812">Transmembrane</keyword>
<dbReference type="OrthoDB" id="1101576at2759"/>
<evidence type="ECO:0008006" key="4">
    <source>
        <dbReference type="Google" id="ProtNLM"/>
    </source>
</evidence>
<accession>A0A5J4PYI4</accession>
<comment type="caution">
    <text evidence="2">The sequence shown here is derived from an EMBL/GenBank/DDBJ whole genome shotgun (WGS) entry which is preliminary data.</text>
</comment>
<keyword evidence="1" id="KW-0472">Membrane</keyword>
<evidence type="ECO:0000313" key="2">
    <source>
        <dbReference type="EMBL" id="KAA6314162.1"/>
    </source>
</evidence>